<protein>
    <submittedName>
        <fullName evidence="1">NIPSNAP protein</fullName>
    </submittedName>
</protein>
<comment type="caution">
    <text evidence="1">The sequence shown here is derived from an EMBL/GenBank/DDBJ whole genome shotgun (WGS) entry which is preliminary data.</text>
</comment>
<accession>A0A4R7TAK4</accession>
<dbReference type="AlphaFoldDB" id="A0A4R7TAK4"/>
<evidence type="ECO:0000313" key="1">
    <source>
        <dbReference type="EMBL" id="TDU89034.1"/>
    </source>
</evidence>
<reference evidence="1 2" key="1">
    <citation type="submission" date="2019-03" db="EMBL/GenBank/DDBJ databases">
        <title>Genomic Encyclopedia of Type Strains, Phase III (KMG-III): the genomes of soil and plant-associated and newly described type strains.</title>
        <authorList>
            <person name="Whitman W."/>
        </authorList>
    </citation>
    <scope>NUCLEOTIDE SEQUENCE [LARGE SCALE GENOMIC DNA]</scope>
    <source>
        <strain evidence="1 2">VKM Ac-2575</strain>
    </source>
</reference>
<dbReference type="InterPro" id="IPR011008">
    <property type="entry name" value="Dimeric_a/b-barrel"/>
</dbReference>
<keyword evidence="2" id="KW-1185">Reference proteome</keyword>
<sequence length="241" mass="26619">MTECCAVLDLRQYTLLPGQRDALVDLFDEAFVEGQEVEGMHICGQFRDLDDPDRFVWLRGFTDLEARAKALNGFYYGPVWKARGGEANATMLDSDNALLLKPIELGPGFPALDAPRPPIGATEVPGSVVAGAVYHRRTVDDGFVEFFTDQLAPALAGTGAVLTATFETLDAENNFPALPLRDETVFVWLATFPSDSAYAEHRRLLAGSRVWQTKLLPELTCRSTTAPQLLRLRPTARSQFR</sequence>
<name>A0A4R7TAK4_9ACTN</name>
<proteinExistence type="predicted"/>
<dbReference type="Proteomes" id="UP000295151">
    <property type="component" value="Unassembled WGS sequence"/>
</dbReference>
<evidence type="ECO:0000313" key="2">
    <source>
        <dbReference type="Proteomes" id="UP000295151"/>
    </source>
</evidence>
<organism evidence="1 2">
    <name type="scientific">Kribbella voronezhensis</name>
    <dbReference type="NCBI Taxonomy" id="2512212"/>
    <lineage>
        <taxon>Bacteria</taxon>
        <taxon>Bacillati</taxon>
        <taxon>Actinomycetota</taxon>
        <taxon>Actinomycetes</taxon>
        <taxon>Propionibacteriales</taxon>
        <taxon>Kribbellaceae</taxon>
        <taxon>Kribbella</taxon>
    </lineage>
</organism>
<dbReference type="Gene3D" id="3.30.70.100">
    <property type="match status" value="1"/>
</dbReference>
<dbReference type="SUPFAM" id="SSF54909">
    <property type="entry name" value="Dimeric alpha+beta barrel"/>
    <property type="match status" value="1"/>
</dbReference>
<gene>
    <name evidence="1" type="ORF">EV138_2588</name>
</gene>
<dbReference type="EMBL" id="SOCE01000001">
    <property type="protein sequence ID" value="TDU89034.1"/>
    <property type="molecule type" value="Genomic_DNA"/>
</dbReference>
<dbReference type="RefSeq" id="WP_238158095.1">
    <property type="nucleotide sequence ID" value="NZ_SOCE01000001.1"/>
</dbReference>